<organism evidence="10 11">
    <name type="scientific">Fictibacillus barbaricus</name>
    <dbReference type="NCBI Taxonomy" id="182136"/>
    <lineage>
        <taxon>Bacteria</taxon>
        <taxon>Bacillati</taxon>
        <taxon>Bacillota</taxon>
        <taxon>Bacilli</taxon>
        <taxon>Bacillales</taxon>
        <taxon>Fictibacillaceae</taxon>
        <taxon>Fictibacillus</taxon>
    </lineage>
</organism>
<evidence type="ECO:0000256" key="1">
    <source>
        <dbReference type="ARBA" id="ARBA00004236"/>
    </source>
</evidence>
<dbReference type="Pfam" id="PF13091">
    <property type="entry name" value="PLDc_2"/>
    <property type="match status" value="2"/>
</dbReference>
<keyword evidence="4" id="KW-0812">Transmembrane</keyword>
<protein>
    <recommendedName>
        <fullName evidence="8">Cardiolipin synthase</fullName>
        <ecNumber evidence="8">2.7.8.-</ecNumber>
    </recommendedName>
</protein>
<evidence type="ECO:0000259" key="9">
    <source>
        <dbReference type="PROSITE" id="PS50035"/>
    </source>
</evidence>
<dbReference type="CDD" id="cd09112">
    <property type="entry name" value="PLDc_CLS_2"/>
    <property type="match status" value="1"/>
</dbReference>
<accession>A0ABS2ZG36</accession>
<dbReference type="RefSeq" id="WP_188400658.1">
    <property type="nucleotide sequence ID" value="NZ_BMCE01000001.1"/>
</dbReference>
<dbReference type="SMART" id="SM00155">
    <property type="entry name" value="PLDc"/>
    <property type="match status" value="2"/>
</dbReference>
<comment type="caution">
    <text evidence="10">The sequence shown here is derived from an EMBL/GenBank/DDBJ whole genome shotgun (WGS) entry which is preliminary data.</text>
</comment>
<feature type="domain" description="PLD phosphodiesterase" evidence="9">
    <location>
        <begin position="137"/>
        <end position="164"/>
    </location>
</feature>
<comment type="subcellular location">
    <subcellularLocation>
        <location evidence="1">Cell membrane</location>
    </subcellularLocation>
</comment>
<evidence type="ECO:0000256" key="2">
    <source>
        <dbReference type="ARBA" id="ARBA00022475"/>
    </source>
</evidence>
<evidence type="ECO:0000256" key="4">
    <source>
        <dbReference type="ARBA" id="ARBA00022692"/>
    </source>
</evidence>
<dbReference type="Gene3D" id="3.30.870.10">
    <property type="entry name" value="Endonuclease Chain A"/>
    <property type="match status" value="2"/>
</dbReference>
<dbReference type="SUPFAM" id="SSF56024">
    <property type="entry name" value="Phospholipase D/nuclease"/>
    <property type="match status" value="2"/>
</dbReference>
<dbReference type="Proteomes" id="UP001319060">
    <property type="component" value="Unassembled WGS sequence"/>
</dbReference>
<keyword evidence="6" id="KW-1133">Transmembrane helix</keyword>
<evidence type="ECO:0000313" key="11">
    <source>
        <dbReference type="Proteomes" id="UP001319060"/>
    </source>
</evidence>
<evidence type="ECO:0000256" key="5">
    <source>
        <dbReference type="ARBA" id="ARBA00022737"/>
    </source>
</evidence>
<proteinExistence type="predicted"/>
<evidence type="ECO:0000313" key="10">
    <source>
        <dbReference type="EMBL" id="MBN3546317.1"/>
    </source>
</evidence>
<dbReference type="NCBIfam" id="TIGR04265">
    <property type="entry name" value="bac_cardiolipin"/>
    <property type="match status" value="1"/>
</dbReference>
<keyword evidence="7" id="KW-0472">Membrane</keyword>
<gene>
    <name evidence="10" type="primary">cls</name>
    <name evidence="10" type="ORF">JYA64_13510</name>
</gene>
<evidence type="ECO:0000256" key="3">
    <source>
        <dbReference type="ARBA" id="ARBA00022679"/>
    </source>
</evidence>
<feature type="domain" description="PLD phosphodiesterase" evidence="9">
    <location>
        <begin position="309"/>
        <end position="336"/>
    </location>
</feature>
<evidence type="ECO:0000256" key="7">
    <source>
        <dbReference type="ARBA" id="ARBA00023136"/>
    </source>
</evidence>
<keyword evidence="5" id="KW-0677">Repeat</keyword>
<dbReference type="EMBL" id="JAFHKS010000044">
    <property type="protein sequence ID" value="MBN3546317.1"/>
    <property type="molecule type" value="Genomic_DNA"/>
</dbReference>
<evidence type="ECO:0000256" key="8">
    <source>
        <dbReference type="NCBIfam" id="TIGR04265"/>
    </source>
</evidence>
<dbReference type="PANTHER" id="PTHR21248">
    <property type="entry name" value="CARDIOLIPIN SYNTHASE"/>
    <property type="match status" value="1"/>
</dbReference>
<keyword evidence="3" id="KW-0808">Transferase</keyword>
<dbReference type="CDD" id="cd09110">
    <property type="entry name" value="PLDc_CLS_1"/>
    <property type="match status" value="1"/>
</dbReference>
<keyword evidence="2" id="KW-1003">Cell membrane</keyword>
<dbReference type="PROSITE" id="PS50035">
    <property type="entry name" value="PLD"/>
    <property type="match status" value="2"/>
</dbReference>
<evidence type="ECO:0000256" key="6">
    <source>
        <dbReference type="ARBA" id="ARBA00022989"/>
    </source>
</evidence>
<dbReference type="InterPro" id="IPR001736">
    <property type="entry name" value="PLipase_D/transphosphatidylase"/>
</dbReference>
<name>A0ABS2ZG36_9BACL</name>
<dbReference type="PANTHER" id="PTHR21248:SF7">
    <property type="entry name" value="MINOR CARDIOLIPIN SYNTHASE CLSB"/>
    <property type="match status" value="1"/>
</dbReference>
<dbReference type="InterPro" id="IPR025202">
    <property type="entry name" value="PLD-like_dom"/>
</dbReference>
<reference evidence="10 11" key="1">
    <citation type="submission" date="2021-01" db="EMBL/GenBank/DDBJ databases">
        <title>Genome Sequencing of Type Strains.</title>
        <authorList>
            <person name="Lemaire J.F."/>
            <person name="Inderbitzin P."/>
            <person name="Collins S.B."/>
            <person name="Wespe N."/>
            <person name="Knight-Connoni V."/>
        </authorList>
    </citation>
    <scope>NUCLEOTIDE SEQUENCE [LARGE SCALE GENOMIC DNA]</scope>
    <source>
        <strain evidence="10 11">DSM 14730</strain>
    </source>
</reference>
<dbReference type="InterPro" id="IPR022924">
    <property type="entry name" value="Cardiolipin_synthase"/>
</dbReference>
<sequence>MWLWIVVFIAILCVLAGIDFYFGHKKLVSLEKPPSKSKGEMQFLSTGYHFIDALFRDINEASIHIHIQFYILRDDELGGELCSLLTKKAAEGVEIRLLLDYLGSHGVKKETIQSLKKAGIHFQFSNKPGFPYFLYRINHRNHRKVTIIDGKTGYIGGYNVGNEYIGKDTKLGDWRDYHLRLSGDAVNELQKSFITDWNIASGENVPIPDSSTQPASADQKEFMFVYSNGDAVYRFFYEKIQRAKKSILIGSPYFIPGKKMNRALLQALKRGVKVTLLVPMHPDHTLVQEASYRYLKPLLEAGASIYQFHEGFYHSKVLMFDESICDIGTANFDYRSFFFNDEINCIFTDKVYIEDVKKVIESDLARSEKLTLTRLKKTRTVPVRLKEAFSFIISPFL</sequence>
<dbReference type="EC" id="2.7.8.-" evidence="8"/>
<keyword evidence="11" id="KW-1185">Reference proteome</keyword>